<evidence type="ECO:0000313" key="2">
    <source>
        <dbReference type="EMBL" id="RCK58483.1"/>
    </source>
</evidence>
<dbReference type="EMBL" id="QORO01000003">
    <property type="protein sequence ID" value="RCK58483.1"/>
    <property type="molecule type" value="Genomic_DNA"/>
</dbReference>
<dbReference type="InterPro" id="IPR002994">
    <property type="entry name" value="Surf1/Shy1"/>
</dbReference>
<dbReference type="Pfam" id="PF02104">
    <property type="entry name" value="SURF1"/>
    <property type="match status" value="1"/>
</dbReference>
<dbReference type="Proteomes" id="UP000253508">
    <property type="component" value="Unassembled WGS sequence"/>
</dbReference>
<organism evidence="2 3">
    <name type="scientific">Microbacterium sorbitolivorans</name>
    <dbReference type="NCBI Taxonomy" id="1867410"/>
    <lineage>
        <taxon>Bacteria</taxon>
        <taxon>Bacillati</taxon>
        <taxon>Actinomycetota</taxon>
        <taxon>Actinomycetes</taxon>
        <taxon>Micrococcales</taxon>
        <taxon>Microbacteriaceae</taxon>
        <taxon>Microbacterium</taxon>
    </lineage>
</organism>
<evidence type="ECO:0000313" key="3">
    <source>
        <dbReference type="Proteomes" id="UP000253508"/>
    </source>
</evidence>
<proteinExistence type="inferred from homology"/>
<dbReference type="RefSeq" id="WP_114118087.1">
    <property type="nucleotide sequence ID" value="NZ_BMHU01000002.1"/>
</dbReference>
<keyword evidence="1" id="KW-0472">Membrane</keyword>
<comment type="similarity">
    <text evidence="1">Belongs to the SURF1 family.</text>
</comment>
<dbReference type="PROSITE" id="PS50895">
    <property type="entry name" value="SURF1"/>
    <property type="match status" value="1"/>
</dbReference>
<dbReference type="GO" id="GO:0005886">
    <property type="term" value="C:plasma membrane"/>
    <property type="evidence" value="ECO:0007669"/>
    <property type="project" value="UniProtKB-SubCell"/>
</dbReference>
<dbReference type="OrthoDB" id="3266379at2"/>
<keyword evidence="1" id="KW-0812">Transmembrane</keyword>
<dbReference type="AlphaFoldDB" id="A0A367XY04"/>
<keyword evidence="1" id="KW-1003">Cell membrane</keyword>
<evidence type="ECO:0000256" key="1">
    <source>
        <dbReference type="RuleBase" id="RU363076"/>
    </source>
</evidence>
<comment type="caution">
    <text evidence="1">Lacks conserved residue(s) required for the propagation of feature annotation.</text>
</comment>
<protein>
    <recommendedName>
        <fullName evidence="1">SURF1-like protein</fullName>
    </recommendedName>
</protein>
<sequence length="279" mass="30314">MTDQLSHDEVELEEFPPTLREVMLRSRWIGLLVVCLVVAGIFSWLLQWQLTRALATSPVAEGQTEEVVPLDDVVEPGGYLDGPYVGQRVDVVGTWDADNFLVVTDRVNDGIEGYWVTGRLVVGGASLATAIGWAATEDDAEDAIAELSAAATGDEVELTGRIISSEDPSDPDRADPHSIGAMSSAALLAHWDVEGAVYRPYFVANDATGEITDAGLETISSPAPEPDSNVNLLNLFYAAEWAIFAGFSFYLWYRLAKDAWERELEAFAGIDPDADDDED</sequence>
<comment type="caution">
    <text evidence="2">The sequence shown here is derived from an EMBL/GenBank/DDBJ whole genome shotgun (WGS) entry which is preliminary data.</text>
</comment>
<reference evidence="2 3" key="1">
    <citation type="submission" date="2018-07" db="EMBL/GenBank/DDBJ databases">
        <title>Microbacterium endoborsara sp. nov., a novel actinobacterium isolated from Borszczowia aralocaspica.</title>
        <authorList>
            <person name="An D."/>
        </authorList>
    </citation>
    <scope>NUCLEOTIDE SEQUENCE [LARGE SCALE GENOMIC DNA]</scope>
    <source>
        <strain evidence="2 3">C1.15228</strain>
    </source>
</reference>
<gene>
    <name evidence="2" type="ORF">DTO57_09980</name>
</gene>
<keyword evidence="1" id="KW-1133">Transmembrane helix</keyword>
<comment type="subcellular location">
    <subcellularLocation>
        <location evidence="1">Cell membrane</location>
        <topology evidence="1">Multi-pass membrane protein</topology>
    </subcellularLocation>
</comment>
<accession>A0A367XY04</accession>
<keyword evidence="3" id="KW-1185">Reference proteome</keyword>
<feature type="transmembrane region" description="Helical" evidence="1">
    <location>
        <begin position="28"/>
        <end position="46"/>
    </location>
</feature>
<name>A0A367XY04_9MICO</name>